<sequence length="608" mass="67831">MRSDPKRITRAVFETSETPKATLNYVPVLEGLDGSTLSWSAHNPYGVPILDVEGRGSITYNLEDSVNTLAMTEGSEALTHRPHPPGPLQRLLRSWLVLRWKLSRNIFSVTVPLLTSTTGLKLGDLMVTLPIVAGIVIYSALQTKVRDVAATGTPPSIALAVVFGCAVRNNSLLLMCTGIPFERALFYHKFAAFVTIILAGLHGFAFVLRLRRGEQSLDDPEVVTGFGAFFGLVLMYFLSLSCIRRKFFEFFIRVHWVLFIVVVVFAVLHGAGIVVAGVAPWAIDMVYRLFFRSRVYAHGSCNRQTKGVIARDQLSICALPGNITRIQFPRVHQETGETFEYEAGQYAFLCIPSISHLQWHPFTIASSPHEVMVTFYIKALGDWTTKLLTAALKREASAMRLDGPSTFDLLVDGPYGKLSLDISTPTVYSHLVFFSGGIGMTPMRSIVNWLHHECYYRNRGVIPHVRFIWSVKDIEMVASLLAREEPRRDSCLEVDEVASYFPHILAHPRNTNSPTDAFVSEVYLTRDMLDEEAQDLPELVNCLHSGSRPDIIAILREMGEEAKNGGKDRVAVLVCGPEALVNDVQYACAKLGRQLKVHYDVHSETFEL</sequence>
<dbReference type="InterPro" id="IPR017938">
    <property type="entry name" value="Riboflavin_synthase-like_b-brl"/>
</dbReference>
<dbReference type="SMR" id="G5A8R5"/>
<dbReference type="EMBL" id="JH159161">
    <property type="protein sequence ID" value="EGZ08291.1"/>
    <property type="molecule type" value="Genomic_DNA"/>
</dbReference>
<dbReference type="InterPro" id="IPR017927">
    <property type="entry name" value="FAD-bd_FR_type"/>
</dbReference>
<dbReference type="Proteomes" id="UP000002640">
    <property type="component" value="Unassembled WGS sequence"/>
</dbReference>
<dbReference type="InterPro" id="IPR039261">
    <property type="entry name" value="FNR_nucleotide-bd"/>
</dbReference>
<dbReference type="InterPro" id="IPR013121">
    <property type="entry name" value="Fe_red_NAD-bd_6"/>
</dbReference>
<dbReference type="GeneID" id="20661161"/>
<dbReference type="KEGG" id="psoj:PHYSODRAFT_527674"/>
<dbReference type="PROSITE" id="PS51384">
    <property type="entry name" value="FAD_FR"/>
    <property type="match status" value="1"/>
</dbReference>
<dbReference type="GO" id="GO:0016491">
    <property type="term" value="F:oxidoreductase activity"/>
    <property type="evidence" value="ECO:0007669"/>
    <property type="project" value="UniProtKB-KW"/>
</dbReference>
<feature type="transmembrane region" description="Helical" evidence="6">
    <location>
        <begin position="122"/>
        <end position="141"/>
    </location>
</feature>
<dbReference type="InterPro" id="IPR013112">
    <property type="entry name" value="FAD-bd_8"/>
</dbReference>
<gene>
    <name evidence="8" type="ORF">PHYSODRAFT_527674</name>
</gene>
<keyword evidence="5 6" id="KW-0472">Membrane</keyword>
<dbReference type="SFLD" id="SFLDG01168">
    <property type="entry name" value="Ferric_reductase_subgroup_(FRE"/>
    <property type="match status" value="1"/>
</dbReference>
<feature type="domain" description="FAD-binding FR-type" evidence="7">
    <location>
        <begin position="301"/>
        <end position="421"/>
    </location>
</feature>
<dbReference type="InterPro" id="IPR050369">
    <property type="entry name" value="RBOH/FRE"/>
</dbReference>
<comment type="subcellular location">
    <subcellularLocation>
        <location evidence="1">Membrane</location>
        <topology evidence="1">Multi-pass membrane protein</topology>
    </subcellularLocation>
</comment>
<reference evidence="8 9" key="1">
    <citation type="journal article" date="2006" name="Science">
        <title>Phytophthora genome sequences uncover evolutionary origins and mechanisms of pathogenesis.</title>
        <authorList>
            <person name="Tyler B.M."/>
            <person name="Tripathy S."/>
            <person name="Zhang X."/>
            <person name="Dehal P."/>
            <person name="Jiang R.H."/>
            <person name="Aerts A."/>
            <person name="Arredondo F.D."/>
            <person name="Baxter L."/>
            <person name="Bensasson D."/>
            <person name="Beynon J.L."/>
            <person name="Chapman J."/>
            <person name="Damasceno C.M."/>
            <person name="Dorrance A.E."/>
            <person name="Dou D."/>
            <person name="Dickerman A.W."/>
            <person name="Dubchak I.L."/>
            <person name="Garbelotto M."/>
            <person name="Gijzen M."/>
            <person name="Gordon S.G."/>
            <person name="Govers F."/>
            <person name="Grunwald N.J."/>
            <person name="Huang W."/>
            <person name="Ivors K.L."/>
            <person name="Jones R.W."/>
            <person name="Kamoun S."/>
            <person name="Krampis K."/>
            <person name="Lamour K.H."/>
            <person name="Lee M.K."/>
            <person name="McDonald W.H."/>
            <person name="Medina M."/>
            <person name="Meijer H.J."/>
            <person name="Nordberg E.K."/>
            <person name="Maclean D.J."/>
            <person name="Ospina-Giraldo M.D."/>
            <person name="Morris P.F."/>
            <person name="Phuntumart V."/>
            <person name="Putnam N.H."/>
            <person name="Rash S."/>
            <person name="Rose J.K."/>
            <person name="Sakihama Y."/>
            <person name="Salamov A.A."/>
            <person name="Savidor A."/>
            <person name="Scheuring C.F."/>
            <person name="Smith B.M."/>
            <person name="Sobral B.W."/>
            <person name="Terry A."/>
            <person name="Torto-Alalibo T.A."/>
            <person name="Win J."/>
            <person name="Xu Z."/>
            <person name="Zhang H."/>
            <person name="Grigoriev I.V."/>
            <person name="Rokhsar D.S."/>
            <person name="Boore J.L."/>
        </authorList>
    </citation>
    <scope>NUCLEOTIDE SEQUENCE [LARGE SCALE GENOMIC DNA]</scope>
    <source>
        <strain evidence="8 9">P6497</strain>
    </source>
</reference>
<keyword evidence="3 6" id="KW-1133">Transmembrane helix</keyword>
<dbReference type="InParanoid" id="G5A8R5"/>
<evidence type="ECO:0000256" key="2">
    <source>
        <dbReference type="ARBA" id="ARBA00022692"/>
    </source>
</evidence>
<dbReference type="AlphaFoldDB" id="G5A8R5"/>
<dbReference type="InterPro" id="IPR013130">
    <property type="entry name" value="Fe3_Rdtase_TM_dom"/>
</dbReference>
<dbReference type="Pfam" id="PF08022">
    <property type="entry name" value="FAD_binding_8"/>
    <property type="match status" value="1"/>
</dbReference>
<dbReference type="SFLD" id="SFLDS00052">
    <property type="entry name" value="Ferric_Reductase_Domain"/>
    <property type="match status" value="1"/>
</dbReference>
<feature type="transmembrane region" description="Helical" evidence="6">
    <location>
        <begin position="156"/>
        <end position="178"/>
    </location>
</feature>
<evidence type="ECO:0000313" key="9">
    <source>
        <dbReference type="Proteomes" id="UP000002640"/>
    </source>
</evidence>
<dbReference type="GO" id="GO:0005886">
    <property type="term" value="C:plasma membrane"/>
    <property type="evidence" value="ECO:0007669"/>
    <property type="project" value="TreeGrafter"/>
</dbReference>
<accession>G5A8R5</accession>
<dbReference type="PANTHER" id="PTHR11972">
    <property type="entry name" value="NADPH OXIDASE"/>
    <property type="match status" value="1"/>
</dbReference>
<dbReference type="Gene3D" id="2.40.30.10">
    <property type="entry name" value="Translation factors"/>
    <property type="match status" value="1"/>
</dbReference>
<dbReference type="Pfam" id="PF01794">
    <property type="entry name" value="Ferric_reduct"/>
    <property type="match status" value="1"/>
</dbReference>
<evidence type="ECO:0000256" key="5">
    <source>
        <dbReference type="ARBA" id="ARBA00023136"/>
    </source>
</evidence>
<evidence type="ECO:0000259" key="7">
    <source>
        <dbReference type="PROSITE" id="PS51384"/>
    </source>
</evidence>
<dbReference type="SUPFAM" id="SSF63380">
    <property type="entry name" value="Riboflavin synthase domain-like"/>
    <property type="match status" value="1"/>
</dbReference>
<feature type="transmembrane region" description="Helical" evidence="6">
    <location>
        <begin position="255"/>
        <end position="283"/>
    </location>
</feature>
<dbReference type="RefSeq" id="XP_009536463.1">
    <property type="nucleotide sequence ID" value="XM_009538168.1"/>
</dbReference>
<evidence type="ECO:0000256" key="4">
    <source>
        <dbReference type="ARBA" id="ARBA00023002"/>
    </source>
</evidence>
<name>G5A8R5_PHYSP</name>
<evidence type="ECO:0000313" key="8">
    <source>
        <dbReference type="EMBL" id="EGZ08291.1"/>
    </source>
</evidence>
<organism evidence="8 9">
    <name type="scientific">Phytophthora sojae (strain P6497)</name>
    <name type="common">Soybean stem and root rot agent</name>
    <name type="synonym">Phytophthora megasperma f. sp. glycines</name>
    <dbReference type="NCBI Taxonomy" id="1094619"/>
    <lineage>
        <taxon>Eukaryota</taxon>
        <taxon>Sar</taxon>
        <taxon>Stramenopiles</taxon>
        <taxon>Oomycota</taxon>
        <taxon>Peronosporomycetes</taxon>
        <taxon>Peronosporales</taxon>
        <taxon>Peronosporaceae</taxon>
        <taxon>Phytophthora</taxon>
    </lineage>
</organism>
<dbReference type="PANTHER" id="PTHR11972:SF55">
    <property type="entry name" value="FERRIC REDUCTASE"/>
    <property type="match status" value="1"/>
</dbReference>
<dbReference type="SUPFAM" id="SSF52343">
    <property type="entry name" value="Ferredoxin reductase-like, C-terminal NADP-linked domain"/>
    <property type="match status" value="1"/>
</dbReference>
<feature type="transmembrane region" description="Helical" evidence="6">
    <location>
        <begin position="190"/>
        <end position="210"/>
    </location>
</feature>
<evidence type="ECO:0000256" key="3">
    <source>
        <dbReference type="ARBA" id="ARBA00022989"/>
    </source>
</evidence>
<evidence type="ECO:0000256" key="1">
    <source>
        <dbReference type="ARBA" id="ARBA00004141"/>
    </source>
</evidence>
<proteinExistence type="predicted"/>
<dbReference type="Gene3D" id="3.40.50.80">
    <property type="entry name" value="Nucleotide-binding domain of ferredoxin-NADP reductase (FNR) module"/>
    <property type="match status" value="1"/>
</dbReference>
<evidence type="ECO:0000256" key="6">
    <source>
        <dbReference type="SAM" id="Phobius"/>
    </source>
</evidence>
<dbReference type="OMA" id="HHECYYR"/>
<feature type="transmembrane region" description="Helical" evidence="6">
    <location>
        <begin position="222"/>
        <end position="243"/>
    </location>
</feature>
<protein>
    <recommendedName>
        <fullName evidence="7">FAD-binding FR-type domain-containing protein</fullName>
    </recommendedName>
</protein>
<keyword evidence="2 6" id="KW-0812">Transmembrane</keyword>
<dbReference type="Pfam" id="PF08030">
    <property type="entry name" value="NAD_binding_6"/>
    <property type="match status" value="1"/>
</dbReference>
<dbReference type="CDD" id="cd06186">
    <property type="entry name" value="NOX_Duox_like_FAD_NADP"/>
    <property type="match status" value="1"/>
</dbReference>
<keyword evidence="4" id="KW-0560">Oxidoreductase</keyword>
<keyword evidence="9" id="KW-1185">Reference proteome</keyword>